<dbReference type="InterPro" id="IPR050678">
    <property type="entry name" value="DNA_Partitioning_ATPase"/>
</dbReference>
<dbReference type="SUPFAM" id="SSF52540">
    <property type="entry name" value="P-loop containing nucleoside triphosphate hydrolases"/>
    <property type="match status" value="1"/>
</dbReference>
<accession>A0A3M3JMX0</accession>
<organism evidence="2 3">
    <name type="scientific">Pseudomonas syringae pv. coriandricola</name>
    <dbReference type="NCBI Taxonomy" id="264453"/>
    <lineage>
        <taxon>Bacteria</taxon>
        <taxon>Pseudomonadati</taxon>
        <taxon>Pseudomonadota</taxon>
        <taxon>Gammaproteobacteria</taxon>
        <taxon>Pseudomonadales</taxon>
        <taxon>Pseudomonadaceae</taxon>
        <taxon>Pseudomonas</taxon>
    </lineage>
</organism>
<sequence>MTTLSQFPKTIGVSTPKGGVGKTTTLTGLGLYLSSQGKKVLMIDLDNIASLTNNLQGPEVRHTELSNVTHLFRDPENAAFPPISVSVISENLHLIQGDSSVNDINRSNDLTIVTALKDNLHMNVPNIEGYDYILIDTPAGNGNTLLATLICADLIYSPIDLDHNAIGSLKELTKVLKPVKRGLNPSLEWGGFVINRVKTLVSVLGKKVPHSLADRGIYEGLVSAHGDSALLGVIGLRDPIKTSISAGKWISGKDDSSRDAHNEFDNFCKKLMEKI</sequence>
<dbReference type="AlphaFoldDB" id="A0A3M3JMX0"/>
<dbReference type="PANTHER" id="PTHR13696">
    <property type="entry name" value="P-LOOP CONTAINING NUCLEOSIDE TRIPHOSPHATE HYDROLASE"/>
    <property type="match status" value="1"/>
</dbReference>
<dbReference type="Pfam" id="PF13614">
    <property type="entry name" value="AAA_31"/>
    <property type="match status" value="1"/>
</dbReference>
<dbReference type="InterPro" id="IPR025669">
    <property type="entry name" value="AAA_dom"/>
</dbReference>
<evidence type="ECO:0000313" key="3">
    <source>
        <dbReference type="Proteomes" id="UP000271468"/>
    </source>
</evidence>
<proteinExistence type="predicted"/>
<protein>
    <recommendedName>
        <fullName evidence="1">AAA domain-containing protein</fullName>
    </recommendedName>
</protein>
<dbReference type="CDD" id="cd02042">
    <property type="entry name" value="ParAB_family"/>
    <property type="match status" value="1"/>
</dbReference>
<feature type="domain" description="AAA" evidence="1">
    <location>
        <begin position="9"/>
        <end position="188"/>
    </location>
</feature>
<dbReference type="PANTHER" id="PTHR13696:SF99">
    <property type="entry name" value="COBYRINIC ACID AC-DIAMIDE SYNTHASE"/>
    <property type="match status" value="1"/>
</dbReference>
<evidence type="ECO:0000259" key="1">
    <source>
        <dbReference type="Pfam" id="PF13614"/>
    </source>
</evidence>
<dbReference type="InterPro" id="IPR027417">
    <property type="entry name" value="P-loop_NTPase"/>
</dbReference>
<name>A0A3M3JMX0_9PSED</name>
<evidence type="ECO:0000313" key="2">
    <source>
        <dbReference type="EMBL" id="RMN12106.1"/>
    </source>
</evidence>
<comment type="caution">
    <text evidence="2">The sequence shown here is derived from an EMBL/GenBank/DDBJ whole genome shotgun (WGS) entry which is preliminary data.</text>
</comment>
<dbReference type="EMBL" id="RBOV01000155">
    <property type="protein sequence ID" value="RMN12106.1"/>
    <property type="molecule type" value="Genomic_DNA"/>
</dbReference>
<reference evidence="2 3" key="1">
    <citation type="submission" date="2018-08" db="EMBL/GenBank/DDBJ databases">
        <title>Recombination of ecologically and evolutionarily significant loci maintains genetic cohesion in the Pseudomonas syringae species complex.</title>
        <authorList>
            <person name="Dillon M."/>
            <person name="Thakur S."/>
            <person name="Almeida R.N.D."/>
            <person name="Weir B.S."/>
            <person name="Guttman D.S."/>
        </authorList>
    </citation>
    <scope>NUCLEOTIDE SEQUENCE [LARGE SCALE GENOMIC DNA]</scope>
    <source>
        <strain evidence="2 3">ICMP 12341</strain>
    </source>
</reference>
<dbReference type="RefSeq" id="WP_122235013.1">
    <property type="nucleotide sequence ID" value="NZ_RBOV01000155.1"/>
</dbReference>
<gene>
    <name evidence="2" type="ORF">ALQ65_200070</name>
</gene>
<dbReference type="Proteomes" id="UP000271468">
    <property type="component" value="Unassembled WGS sequence"/>
</dbReference>
<dbReference type="Gene3D" id="3.40.50.300">
    <property type="entry name" value="P-loop containing nucleotide triphosphate hydrolases"/>
    <property type="match status" value="1"/>
</dbReference>